<sequence length="93" mass="10470">MPEADHKRQRQDRDHTDDDQSRGHHVGLRPVCKHGSTDGTDVKMDKKRRMIRYEPYYDAWMAPPRAGIRPHSVRASSGRQASGATTGSTTGLQ</sequence>
<evidence type="ECO:0000313" key="3">
    <source>
        <dbReference type="EMBL" id="KAE9286578.1"/>
    </source>
</evidence>
<feature type="region of interest" description="Disordered" evidence="1">
    <location>
        <begin position="62"/>
        <end position="93"/>
    </location>
</feature>
<accession>A0A6A4C8I1</accession>
<keyword evidence="4" id="KW-1185">Reference proteome</keyword>
<feature type="compositionally biased region" description="Basic and acidic residues" evidence="1">
    <location>
        <begin position="1"/>
        <end position="22"/>
    </location>
</feature>
<dbReference type="Proteomes" id="UP000434957">
    <property type="component" value="Unassembled WGS sequence"/>
</dbReference>
<comment type="caution">
    <text evidence="3">The sequence shown here is derived from an EMBL/GenBank/DDBJ whole genome shotgun (WGS) entry which is preliminary data.</text>
</comment>
<proteinExistence type="predicted"/>
<name>A0A6A4C8I1_9STRA</name>
<evidence type="ECO:0000313" key="5">
    <source>
        <dbReference type="Proteomes" id="UP000435112"/>
    </source>
</evidence>
<organism evidence="3 4">
    <name type="scientific">Phytophthora rubi</name>
    <dbReference type="NCBI Taxonomy" id="129364"/>
    <lineage>
        <taxon>Eukaryota</taxon>
        <taxon>Sar</taxon>
        <taxon>Stramenopiles</taxon>
        <taxon>Oomycota</taxon>
        <taxon>Peronosporomycetes</taxon>
        <taxon>Peronosporales</taxon>
        <taxon>Peronosporaceae</taxon>
        <taxon>Phytophthora</taxon>
    </lineage>
</organism>
<feature type="region of interest" description="Disordered" evidence="1">
    <location>
        <begin position="1"/>
        <end position="45"/>
    </location>
</feature>
<dbReference type="AlphaFoldDB" id="A0A6A4C8I1"/>
<dbReference type="Proteomes" id="UP000435112">
    <property type="component" value="Unassembled WGS sequence"/>
</dbReference>
<dbReference type="EMBL" id="QXFU01003315">
    <property type="protein sequence ID" value="KAE8976412.1"/>
    <property type="molecule type" value="Genomic_DNA"/>
</dbReference>
<evidence type="ECO:0000313" key="4">
    <source>
        <dbReference type="Proteomes" id="UP000434957"/>
    </source>
</evidence>
<reference evidence="3 4" key="1">
    <citation type="submission" date="2018-08" db="EMBL/GenBank/DDBJ databases">
        <title>Genomic investigation of the strawberry pathogen Phytophthora fragariae indicates pathogenicity is determined by transcriptional variation in three key races.</title>
        <authorList>
            <person name="Adams T.M."/>
            <person name="Armitage A.D."/>
            <person name="Sobczyk M.K."/>
            <person name="Bates H.J."/>
            <person name="Dunwell J.M."/>
            <person name="Nellist C.F."/>
            <person name="Harrison R.J."/>
        </authorList>
    </citation>
    <scope>NUCLEOTIDE SEQUENCE [LARGE SCALE GENOMIC DNA]</scope>
    <source>
        <strain evidence="2 5">SCRP324</strain>
        <strain evidence="3 4">SCRP333</strain>
    </source>
</reference>
<gene>
    <name evidence="2" type="ORF">PR002_g25319</name>
    <name evidence="3" type="ORF">PR003_g26281</name>
</gene>
<protein>
    <submittedName>
        <fullName evidence="3">Uncharacterized protein</fullName>
    </submittedName>
</protein>
<evidence type="ECO:0000256" key="1">
    <source>
        <dbReference type="SAM" id="MobiDB-lite"/>
    </source>
</evidence>
<evidence type="ECO:0000313" key="2">
    <source>
        <dbReference type="EMBL" id="KAE8976412.1"/>
    </source>
</evidence>
<dbReference type="EMBL" id="QXFT01003363">
    <property type="protein sequence ID" value="KAE9286578.1"/>
    <property type="molecule type" value="Genomic_DNA"/>
</dbReference>
<feature type="compositionally biased region" description="Low complexity" evidence="1">
    <location>
        <begin position="74"/>
        <end position="93"/>
    </location>
</feature>